<protein>
    <submittedName>
        <fullName evidence="4">Carbohydrate-binding protein</fullName>
    </submittedName>
</protein>
<name>A0ABT3U056_9ACTN</name>
<feature type="transmembrane region" description="Helical" evidence="2">
    <location>
        <begin position="146"/>
        <end position="168"/>
    </location>
</feature>
<sequence length="345" mass="35349">MAPGNNGASTTPEDDDPFGYLYADGQAAGATPPSGGGGYGYPQTRSSHNPVRANQVRTVGERQYGQQVPGQQQAHPQQAYPQAGYPQPGYPQQAGPQQAGGPDAYYSAPETLPGGAPQGPPGSYGPQQGGPVPPQRGGGRGPNTKALLIGAVAVVAAVVIGIGVAMLGNGDDKGADASDKPSGATQSAPPSQTSSQTAQAPVDLPKTDAKSLKLDGGATTASDVQGAQAAGGVYVGGFNQVGAAVTWTINDIPKSGKYTLFVGYGVPGEDQSVTLTVNDIASSTPVKLKNWAGAQQGDWEKGWTQTFNFIQLNKGTNTIKISCEQGDQCNANLDQLWLKDGWVRK</sequence>
<feature type="compositionally biased region" description="Low complexity" evidence="1">
    <location>
        <begin position="63"/>
        <end position="102"/>
    </location>
</feature>
<evidence type="ECO:0000256" key="2">
    <source>
        <dbReference type="SAM" id="Phobius"/>
    </source>
</evidence>
<dbReference type="SUPFAM" id="SSF49785">
    <property type="entry name" value="Galactose-binding domain-like"/>
    <property type="match status" value="1"/>
</dbReference>
<evidence type="ECO:0000313" key="5">
    <source>
        <dbReference type="Proteomes" id="UP001163064"/>
    </source>
</evidence>
<evidence type="ECO:0000313" key="4">
    <source>
        <dbReference type="EMBL" id="MCX3061603.1"/>
    </source>
</evidence>
<dbReference type="EMBL" id="JAPHNL010000222">
    <property type="protein sequence ID" value="MCX3061603.1"/>
    <property type="molecule type" value="Genomic_DNA"/>
</dbReference>
<dbReference type="InterPro" id="IPR005084">
    <property type="entry name" value="CBM6"/>
</dbReference>
<feature type="domain" description="CBM6" evidence="3">
    <location>
        <begin position="205"/>
        <end position="339"/>
    </location>
</feature>
<accession>A0ABT3U056</accession>
<feature type="compositionally biased region" description="Low complexity" evidence="1">
    <location>
        <begin position="184"/>
        <end position="201"/>
    </location>
</feature>
<feature type="compositionally biased region" description="Polar residues" evidence="1">
    <location>
        <begin position="1"/>
        <end position="11"/>
    </location>
</feature>
<comment type="caution">
    <text evidence="4">The sequence shown here is derived from an EMBL/GenBank/DDBJ whole genome shotgun (WGS) entry which is preliminary data.</text>
</comment>
<feature type="region of interest" description="Disordered" evidence="1">
    <location>
        <begin position="172"/>
        <end position="217"/>
    </location>
</feature>
<dbReference type="InterPro" id="IPR008979">
    <property type="entry name" value="Galactose-bd-like_sf"/>
</dbReference>
<dbReference type="RefSeq" id="WP_266601094.1">
    <property type="nucleotide sequence ID" value="NZ_JAPHNL010000222.1"/>
</dbReference>
<keyword evidence="2" id="KW-0812">Transmembrane</keyword>
<dbReference type="Proteomes" id="UP001163064">
    <property type="component" value="Unassembled WGS sequence"/>
</dbReference>
<dbReference type="Gene3D" id="2.60.120.260">
    <property type="entry name" value="Galactose-binding domain-like"/>
    <property type="match status" value="1"/>
</dbReference>
<keyword evidence="2" id="KW-1133">Transmembrane helix</keyword>
<gene>
    <name evidence="4" type="ORF">OFY01_17915</name>
</gene>
<reference evidence="4" key="1">
    <citation type="submission" date="2022-10" db="EMBL/GenBank/DDBJ databases">
        <title>Streptomyces beihaiensis sp. nov., a chitin degrading actinobacterium, isolated from shrimp pond soil.</title>
        <authorList>
            <person name="Xie J."/>
            <person name="Shen N."/>
        </authorList>
    </citation>
    <scope>NUCLEOTIDE SEQUENCE</scope>
    <source>
        <strain evidence="4">GXMU-J5</strain>
    </source>
</reference>
<keyword evidence="2" id="KW-0472">Membrane</keyword>
<evidence type="ECO:0000256" key="1">
    <source>
        <dbReference type="SAM" id="MobiDB-lite"/>
    </source>
</evidence>
<feature type="region of interest" description="Disordered" evidence="1">
    <location>
        <begin position="1"/>
        <end position="142"/>
    </location>
</feature>
<proteinExistence type="predicted"/>
<organism evidence="4 5">
    <name type="scientific">Streptomyces beihaiensis</name>
    <dbReference type="NCBI Taxonomy" id="2984495"/>
    <lineage>
        <taxon>Bacteria</taxon>
        <taxon>Bacillati</taxon>
        <taxon>Actinomycetota</taxon>
        <taxon>Actinomycetes</taxon>
        <taxon>Kitasatosporales</taxon>
        <taxon>Streptomycetaceae</taxon>
        <taxon>Streptomyces</taxon>
    </lineage>
</organism>
<evidence type="ECO:0000259" key="3">
    <source>
        <dbReference type="PROSITE" id="PS51175"/>
    </source>
</evidence>
<keyword evidence="5" id="KW-1185">Reference proteome</keyword>
<dbReference type="PROSITE" id="PS51175">
    <property type="entry name" value="CBM6"/>
    <property type="match status" value="1"/>
</dbReference>